<feature type="binding site" evidence="6">
    <location>
        <position position="66"/>
    </location>
    <ligand>
        <name>a divalent metal cation</name>
        <dbReference type="ChEBI" id="CHEBI:60240"/>
        <label>1</label>
    </ligand>
</feature>
<dbReference type="Gene3D" id="3.40.1390.30">
    <property type="entry name" value="NIF3 (NGG1p interacting factor 3)-like"/>
    <property type="match status" value="1"/>
</dbReference>
<feature type="binding site" evidence="6">
    <location>
        <position position="340"/>
    </location>
    <ligand>
        <name>a divalent metal cation</name>
        <dbReference type="ChEBI" id="CHEBI:60240"/>
        <label>1</label>
    </ligand>
</feature>
<dbReference type="InterPro" id="IPR017221">
    <property type="entry name" value="DUF34/NIF3_bac"/>
</dbReference>
<feature type="binding site" evidence="6">
    <location>
        <position position="104"/>
    </location>
    <ligand>
        <name>a divalent metal cation</name>
        <dbReference type="ChEBI" id="CHEBI:60240"/>
        <label>1</label>
    </ligand>
</feature>
<dbReference type="AlphaFoldDB" id="A0A3G6J880"/>
<dbReference type="NCBIfam" id="TIGR00486">
    <property type="entry name" value="YbgI_SA1388"/>
    <property type="match status" value="1"/>
</dbReference>
<gene>
    <name evidence="7" type="ORF">CCHOA_08100</name>
</gene>
<dbReference type="GO" id="GO:0016787">
    <property type="term" value="F:hydrolase activity"/>
    <property type="evidence" value="ECO:0007669"/>
    <property type="project" value="UniProtKB-KW"/>
</dbReference>
<dbReference type="InterPro" id="IPR036069">
    <property type="entry name" value="DUF34/NIF3_sf"/>
</dbReference>
<keyword evidence="8" id="KW-1185">Reference proteome</keyword>
<protein>
    <recommendedName>
        <fullName evidence="3 5">GTP cyclohydrolase 1 type 2 homolog</fullName>
    </recommendedName>
</protein>
<dbReference type="SUPFAM" id="SSF102705">
    <property type="entry name" value="NIF3 (NGG1p interacting factor 3)-like"/>
    <property type="match status" value="1"/>
</dbReference>
<evidence type="ECO:0000256" key="2">
    <source>
        <dbReference type="ARBA" id="ARBA00011643"/>
    </source>
</evidence>
<dbReference type="EMBL" id="CP033896">
    <property type="protein sequence ID" value="AZA14012.1"/>
    <property type="molecule type" value="Genomic_DNA"/>
</dbReference>
<dbReference type="RefSeq" id="WP_123928873.1">
    <property type="nucleotide sequence ID" value="NZ_CP033896.1"/>
</dbReference>
<keyword evidence="7" id="KW-0378">Hydrolase</keyword>
<evidence type="ECO:0000256" key="4">
    <source>
        <dbReference type="ARBA" id="ARBA00022723"/>
    </source>
</evidence>
<evidence type="ECO:0000313" key="7">
    <source>
        <dbReference type="EMBL" id="AZA14012.1"/>
    </source>
</evidence>
<dbReference type="InterPro" id="IPR015867">
    <property type="entry name" value="N-reg_PII/ATP_PRibTrfase_C"/>
</dbReference>
<dbReference type="InterPro" id="IPR002678">
    <property type="entry name" value="DUF34/NIF3"/>
</dbReference>
<name>A0A3G6J880_9CORY</name>
<dbReference type="FunFam" id="3.40.1390.30:FF:000001">
    <property type="entry name" value="GTP cyclohydrolase 1 type 2"/>
    <property type="match status" value="1"/>
</dbReference>
<organism evidence="7 8">
    <name type="scientific">Corynebacterium choanae</name>
    <dbReference type="NCBI Taxonomy" id="1862358"/>
    <lineage>
        <taxon>Bacteria</taxon>
        <taxon>Bacillati</taxon>
        <taxon>Actinomycetota</taxon>
        <taxon>Actinomycetes</taxon>
        <taxon>Mycobacteriales</taxon>
        <taxon>Corynebacteriaceae</taxon>
        <taxon>Corynebacterium</taxon>
    </lineage>
</organism>
<evidence type="ECO:0000256" key="3">
    <source>
        <dbReference type="ARBA" id="ARBA00022112"/>
    </source>
</evidence>
<sequence>MTTVGDIRTIMDTAYPPHLAESWDKVGLICGDPAAEVRHVVFALDCTDAVVQAAIDAGAQMIITHHPLLLKSVTSVAADTPKGRVIHRLIQENIALFAAHTNADSARGGVNDVLAETLGLIPGASLSTVGEPHIDRWTVMVPLDAAEAVKQAMFAAGAGSIGTYTDCAFSVVGEGQFTPTEAANPTIGQANVAETVAEQRITMIAPRHARHEIYAAMVKAHPYEVVAHECVTLNNTTPPEEQTGIGRICSLPEPMTFAEFVQQVADRLPTTVWGVRAAGDPAKMVHTVAVASGAGDSFLDQVARSGVDAFVTSDLRHHPVDEYLRAGGPAIIDTAHWASESPWLASAAKLLEENAKVQTTVLDVRTDPWTISAHSQDAQQAQ</sequence>
<evidence type="ECO:0000256" key="6">
    <source>
        <dbReference type="PIRSR" id="PIRSR602678-1"/>
    </source>
</evidence>
<comment type="subunit">
    <text evidence="2">Homohexamer.</text>
</comment>
<proteinExistence type="inferred from homology"/>
<dbReference type="Proteomes" id="UP000269019">
    <property type="component" value="Chromosome"/>
</dbReference>
<feature type="binding site" evidence="6">
    <location>
        <position position="65"/>
    </location>
    <ligand>
        <name>a divalent metal cation</name>
        <dbReference type="ChEBI" id="CHEBI:60240"/>
        <label>1</label>
    </ligand>
</feature>
<dbReference type="PANTHER" id="PTHR13799:SF14">
    <property type="entry name" value="GTP CYCLOHYDROLASE 1 TYPE 2 HOMOLOG"/>
    <property type="match status" value="1"/>
</dbReference>
<comment type="similarity">
    <text evidence="1 5">Belongs to the GTP cyclohydrolase I type 2/NIF3 family.</text>
</comment>
<accession>A0A3G6J880</accession>
<feature type="binding site" evidence="6">
    <location>
        <position position="336"/>
    </location>
    <ligand>
        <name>a divalent metal cation</name>
        <dbReference type="ChEBI" id="CHEBI:60240"/>
        <label>1</label>
    </ligand>
</feature>
<evidence type="ECO:0000313" key="8">
    <source>
        <dbReference type="Proteomes" id="UP000269019"/>
    </source>
</evidence>
<dbReference type="PANTHER" id="PTHR13799">
    <property type="entry name" value="NGG1 INTERACTING FACTOR 3"/>
    <property type="match status" value="1"/>
</dbReference>
<reference evidence="7 8" key="1">
    <citation type="submission" date="2018-11" db="EMBL/GenBank/DDBJ databases">
        <authorList>
            <person name="Kleinhagauer T."/>
            <person name="Glaeser S.P."/>
            <person name="Spergser J."/>
            <person name="Ruckert C."/>
            <person name="Kaempfer P."/>
            <person name="Busse H.-J."/>
        </authorList>
    </citation>
    <scope>NUCLEOTIDE SEQUENCE [LARGE SCALE GENOMIC DNA]</scope>
    <source>
        <strain evidence="7 8">200CH</strain>
    </source>
</reference>
<dbReference type="PIRSF" id="PIRSF037489">
    <property type="entry name" value="UCP037489_NIF3_YqfO"/>
    <property type="match status" value="1"/>
</dbReference>
<evidence type="ECO:0000256" key="1">
    <source>
        <dbReference type="ARBA" id="ARBA00006964"/>
    </source>
</evidence>
<evidence type="ECO:0000256" key="5">
    <source>
        <dbReference type="PIRNR" id="PIRNR037489"/>
    </source>
</evidence>
<dbReference type="KEGG" id="ccho:CCHOA_08100"/>
<dbReference type="Pfam" id="PF01784">
    <property type="entry name" value="DUF34_NIF3"/>
    <property type="match status" value="1"/>
</dbReference>
<dbReference type="OrthoDB" id="9795763at2"/>
<dbReference type="GO" id="GO:0046872">
    <property type="term" value="F:metal ion binding"/>
    <property type="evidence" value="ECO:0007669"/>
    <property type="project" value="UniProtKB-UniRule"/>
</dbReference>
<dbReference type="GO" id="GO:0005737">
    <property type="term" value="C:cytoplasm"/>
    <property type="evidence" value="ECO:0007669"/>
    <property type="project" value="TreeGrafter"/>
</dbReference>
<keyword evidence="4 5" id="KW-0479">Metal-binding</keyword>
<dbReference type="Gene3D" id="3.30.70.120">
    <property type="match status" value="1"/>
</dbReference>